<feature type="domain" description="Response regulatory" evidence="3">
    <location>
        <begin position="2"/>
        <end position="119"/>
    </location>
</feature>
<dbReference type="PANTHER" id="PTHR45228:SF1">
    <property type="entry name" value="CYCLIC DI-GMP PHOSPHODIESTERASE TM_0186"/>
    <property type="match status" value="1"/>
</dbReference>
<dbReference type="CDD" id="cd17551">
    <property type="entry name" value="REC_RpfG-like"/>
    <property type="match status" value="1"/>
</dbReference>
<dbReference type="EMBL" id="AP018738">
    <property type="protein sequence ID" value="BBE50308.1"/>
    <property type="molecule type" value="Genomic_DNA"/>
</dbReference>
<dbReference type="PROSITE" id="PS51832">
    <property type="entry name" value="HD_GYP"/>
    <property type="match status" value="1"/>
</dbReference>
<dbReference type="Gene3D" id="3.40.50.2300">
    <property type="match status" value="1"/>
</dbReference>
<organism evidence="6 7">
    <name type="scientific">Ferriphaselus amnicola</name>
    <dbReference type="NCBI Taxonomy" id="1188319"/>
    <lineage>
        <taxon>Bacteria</taxon>
        <taxon>Pseudomonadati</taxon>
        <taxon>Pseudomonadota</taxon>
        <taxon>Betaproteobacteria</taxon>
        <taxon>Nitrosomonadales</taxon>
        <taxon>Gallionellaceae</taxon>
        <taxon>Ferriphaselus</taxon>
    </lineage>
</organism>
<dbReference type="InterPro" id="IPR011006">
    <property type="entry name" value="CheY-like_superfamily"/>
</dbReference>
<dbReference type="InterPro" id="IPR006674">
    <property type="entry name" value="HD_domain"/>
</dbReference>
<feature type="domain" description="HD-GYP" evidence="5">
    <location>
        <begin position="146"/>
        <end position="343"/>
    </location>
</feature>
<dbReference type="GO" id="GO:0000160">
    <property type="term" value="P:phosphorelay signal transduction system"/>
    <property type="evidence" value="ECO:0007669"/>
    <property type="project" value="InterPro"/>
</dbReference>
<dbReference type="CDD" id="cd00077">
    <property type="entry name" value="HDc"/>
    <property type="match status" value="1"/>
</dbReference>
<dbReference type="InterPro" id="IPR037522">
    <property type="entry name" value="HD_GYP_dom"/>
</dbReference>
<evidence type="ECO:0000259" key="3">
    <source>
        <dbReference type="PROSITE" id="PS50110"/>
    </source>
</evidence>
<dbReference type="SUPFAM" id="SSF52172">
    <property type="entry name" value="CheY-like"/>
    <property type="match status" value="1"/>
</dbReference>
<evidence type="ECO:0000259" key="4">
    <source>
        <dbReference type="PROSITE" id="PS51831"/>
    </source>
</evidence>
<dbReference type="FunFam" id="1.10.3210.10:FF:000018">
    <property type="entry name" value="Two-component system response regulator"/>
    <property type="match status" value="1"/>
</dbReference>
<dbReference type="Gene3D" id="1.10.3210.10">
    <property type="entry name" value="Hypothetical protein af1432"/>
    <property type="match status" value="1"/>
</dbReference>
<evidence type="ECO:0000256" key="2">
    <source>
        <dbReference type="PROSITE-ProRule" id="PRU00169"/>
    </source>
</evidence>
<dbReference type="SMART" id="SM00448">
    <property type="entry name" value="REC"/>
    <property type="match status" value="1"/>
</dbReference>
<sequence length="345" mass="38963">MKVLIVDDTPINLLLLKSLVAKIEGCEPLTYEDPAKALAWCAEHEPDLVLLDYMMPNISGLEFLPRFRALPGCSEVPVLMVTADHEAEVRYRALDAGANDFLTKPVDRIEFLARAKNMLALRTSHKQLANRAEWLADEVRKATAEIVRRERETIFCLSRAAEYRDPETGAHIVRMAHYSRIIGRNLNLPEAELDMLFDAAPMHDIGKVGTPDNILLKPGRLDDAEFEIMKRHATIGYEILHASDSPLMQVAAVIAGSHHEKFDGSGYPAKLSGENIPLFGRIVAVADVFDALTSERPYKRAWKVDEAVAFLREWNGRHFDPRCIDAFFKGWDDVLAIKEQFRDEE</sequence>
<dbReference type="PROSITE" id="PS51831">
    <property type="entry name" value="HD"/>
    <property type="match status" value="1"/>
</dbReference>
<feature type="modified residue" description="4-aspartylphosphate" evidence="2">
    <location>
        <position position="52"/>
    </location>
</feature>
<evidence type="ECO:0000259" key="5">
    <source>
        <dbReference type="PROSITE" id="PS51832"/>
    </source>
</evidence>
<evidence type="ECO:0000313" key="6">
    <source>
        <dbReference type="EMBL" id="BBE50308.1"/>
    </source>
</evidence>
<dbReference type="GO" id="GO:0009214">
    <property type="term" value="P:cyclic nucleotide catabolic process"/>
    <property type="evidence" value="ECO:0007669"/>
    <property type="project" value="UniProtKB-ARBA"/>
</dbReference>
<proteinExistence type="predicted"/>
<dbReference type="InterPro" id="IPR003607">
    <property type="entry name" value="HD/PDEase_dom"/>
</dbReference>
<accession>A0A2Z6GA22</accession>
<dbReference type="Pfam" id="PF00072">
    <property type="entry name" value="Response_reg"/>
    <property type="match status" value="1"/>
</dbReference>
<dbReference type="SMART" id="SM00471">
    <property type="entry name" value="HDc"/>
    <property type="match status" value="1"/>
</dbReference>
<dbReference type="InterPro" id="IPR052020">
    <property type="entry name" value="Cyclic_di-GMP/3'3'-cGAMP_PDE"/>
</dbReference>
<dbReference type="AlphaFoldDB" id="A0A2Z6GA22"/>
<dbReference type="PROSITE" id="PS50110">
    <property type="entry name" value="RESPONSE_REGULATORY"/>
    <property type="match status" value="1"/>
</dbReference>
<dbReference type="Pfam" id="PF13487">
    <property type="entry name" value="HD_5"/>
    <property type="match status" value="1"/>
</dbReference>
<evidence type="ECO:0000313" key="7">
    <source>
        <dbReference type="Proteomes" id="UP000033070"/>
    </source>
</evidence>
<evidence type="ECO:0000256" key="1">
    <source>
        <dbReference type="ARBA" id="ARBA00022801"/>
    </source>
</evidence>
<dbReference type="KEGG" id="fam:OYT1_ch0742"/>
<reference evidence="6 7" key="1">
    <citation type="submission" date="2018-06" db="EMBL/GenBank/DDBJ databases">
        <title>OYT1 Genome Sequencing.</title>
        <authorList>
            <person name="Kato S."/>
            <person name="Itoh T."/>
            <person name="Ohkuma M."/>
        </authorList>
    </citation>
    <scope>NUCLEOTIDE SEQUENCE [LARGE SCALE GENOMIC DNA]</scope>
    <source>
        <strain evidence="6 7">OYT1</strain>
    </source>
</reference>
<keyword evidence="2" id="KW-0597">Phosphoprotein</keyword>
<dbReference type="SUPFAM" id="SSF109604">
    <property type="entry name" value="HD-domain/PDEase-like"/>
    <property type="match status" value="1"/>
</dbReference>
<gene>
    <name evidence="6" type="ORF">OYT1_ch0742</name>
</gene>
<dbReference type="InterPro" id="IPR001789">
    <property type="entry name" value="Sig_transdc_resp-reg_receiver"/>
</dbReference>
<dbReference type="RefSeq" id="WP_062625291.1">
    <property type="nucleotide sequence ID" value="NZ_AP018738.1"/>
</dbReference>
<keyword evidence="7" id="KW-1185">Reference proteome</keyword>
<keyword evidence="1" id="KW-0378">Hydrolase</keyword>
<dbReference type="PANTHER" id="PTHR45228">
    <property type="entry name" value="CYCLIC DI-GMP PHOSPHODIESTERASE TM_0186-RELATED"/>
    <property type="match status" value="1"/>
</dbReference>
<dbReference type="OrthoDB" id="9763857at2"/>
<dbReference type="Proteomes" id="UP000033070">
    <property type="component" value="Chromosome"/>
</dbReference>
<dbReference type="STRING" id="1188319.OYT1_00009"/>
<protein>
    <submittedName>
        <fullName evidence="6">Cyclic di-GMP phosphodiesterase response regulator RpfG</fullName>
    </submittedName>
</protein>
<name>A0A2Z6GA22_9PROT</name>
<feature type="domain" description="HD" evidence="4">
    <location>
        <begin position="168"/>
        <end position="292"/>
    </location>
</feature>
<dbReference type="GO" id="GO:0004112">
    <property type="term" value="F:cyclic-nucleotide phosphodiesterase activity"/>
    <property type="evidence" value="ECO:0007669"/>
    <property type="project" value="UniProtKB-ARBA"/>
</dbReference>